<comment type="caution">
    <text evidence="2">The sequence shown here is derived from an EMBL/GenBank/DDBJ whole genome shotgun (WGS) entry which is preliminary data.</text>
</comment>
<dbReference type="RefSeq" id="WP_211292898.1">
    <property type="nucleotide sequence ID" value="NZ_CP136419.1"/>
</dbReference>
<gene>
    <name evidence="2" type="ORF">MOHU_15500</name>
</gene>
<keyword evidence="3" id="KW-1185">Reference proteome</keyword>
<dbReference type="InterPro" id="IPR002934">
    <property type="entry name" value="Polymerase_NTP_transf_dom"/>
</dbReference>
<dbReference type="EMBL" id="PVXM01000031">
    <property type="protein sequence ID" value="PRR71918.1"/>
    <property type="molecule type" value="Genomic_DNA"/>
</dbReference>
<dbReference type="AlphaFoldDB" id="A0A2T0ARB9"/>
<feature type="domain" description="Polymerase nucleotidyl transferase" evidence="1">
    <location>
        <begin position="20"/>
        <end position="85"/>
    </location>
</feature>
<accession>A0A2T0ARB9</accession>
<dbReference type="CDD" id="cd05403">
    <property type="entry name" value="NT_KNTase_like"/>
    <property type="match status" value="1"/>
</dbReference>
<sequence>MTGMYGKPSKKAIDIVKLYAETLRRKNLPVKSVILFGSQARGDYEPDSDIDVLVVTEKLDKKIRETIIDEAFEISLKEDIPVIALVYDLQEFQSPLFRAGPFYQNISREGINIL</sequence>
<evidence type="ECO:0000313" key="2">
    <source>
        <dbReference type="EMBL" id="PRR71918.1"/>
    </source>
</evidence>
<evidence type="ECO:0000313" key="3">
    <source>
        <dbReference type="Proteomes" id="UP000238415"/>
    </source>
</evidence>
<reference evidence="2 3" key="1">
    <citation type="submission" date="2018-03" db="EMBL/GenBank/DDBJ databases">
        <title>Genome sequence of Moorella humiferrea DSM 23265.</title>
        <authorList>
            <person name="Poehlein A."/>
            <person name="Daniel R."/>
        </authorList>
    </citation>
    <scope>NUCLEOTIDE SEQUENCE [LARGE SCALE GENOMIC DNA]</scope>
    <source>
        <strain evidence="2 3">DSM 23265</strain>
    </source>
</reference>
<dbReference type="Pfam" id="PF01909">
    <property type="entry name" value="NTP_transf_2"/>
    <property type="match status" value="1"/>
</dbReference>
<name>A0A2T0ARB9_9FIRM</name>
<dbReference type="InterPro" id="IPR043519">
    <property type="entry name" value="NT_sf"/>
</dbReference>
<dbReference type="Proteomes" id="UP000238415">
    <property type="component" value="Unassembled WGS sequence"/>
</dbReference>
<organism evidence="2 3">
    <name type="scientific">Neomoorella humiferrea</name>
    <dbReference type="NCBI Taxonomy" id="676965"/>
    <lineage>
        <taxon>Bacteria</taxon>
        <taxon>Bacillati</taxon>
        <taxon>Bacillota</taxon>
        <taxon>Clostridia</taxon>
        <taxon>Neomoorellales</taxon>
        <taxon>Neomoorellaceae</taxon>
        <taxon>Neomoorella</taxon>
    </lineage>
</organism>
<dbReference type="InterPro" id="IPR052548">
    <property type="entry name" value="Type_VII_TA_antitoxin"/>
</dbReference>
<dbReference type="Gene3D" id="3.30.460.10">
    <property type="entry name" value="Beta Polymerase, domain 2"/>
    <property type="match status" value="1"/>
</dbReference>
<protein>
    <submittedName>
        <fullName evidence="2">Nucleotidyltransferase domain protein</fullName>
    </submittedName>
</protein>
<dbReference type="SUPFAM" id="SSF81301">
    <property type="entry name" value="Nucleotidyltransferase"/>
    <property type="match status" value="1"/>
</dbReference>
<dbReference type="PANTHER" id="PTHR33933:SF1">
    <property type="entry name" value="PROTEIN ADENYLYLTRANSFERASE MNTA-RELATED"/>
    <property type="match status" value="1"/>
</dbReference>
<evidence type="ECO:0000259" key="1">
    <source>
        <dbReference type="Pfam" id="PF01909"/>
    </source>
</evidence>
<keyword evidence="2" id="KW-0808">Transferase</keyword>
<proteinExistence type="predicted"/>
<dbReference type="PANTHER" id="PTHR33933">
    <property type="entry name" value="NUCLEOTIDYLTRANSFERASE"/>
    <property type="match status" value="1"/>
</dbReference>
<dbReference type="GO" id="GO:0016779">
    <property type="term" value="F:nucleotidyltransferase activity"/>
    <property type="evidence" value="ECO:0007669"/>
    <property type="project" value="InterPro"/>
</dbReference>